<dbReference type="EMBL" id="KN716169">
    <property type="protein sequence ID" value="KJH52203.1"/>
    <property type="molecule type" value="Genomic_DNA"/>
</dbReference>
<organism evidence="3 4">
    <name type="scientific">Dictyocaulus viviparus</name>
    <name type="common">Bovine lungworm</name>
    <dbReference type="NCBI Taxonomy" id="29172"/>
    <lineage>
        <taxon>Eukaryota</taxon>
        <taxon>Metazoa</taxon>
        <taxon>Ecdysozoa</taxon>
        <taxon>Nematoda</taxon>
        <taxon>Chromadorea</taxon>
        <taxon>Rhabditida</taxon>
        <taxon>Rhabditina</taxon>
        <taxon>Rhabditomorpha</taxon>
        <taxon>Strongyloidea</taxon>
        <taxon>Metastrongylidae</taxon>
        <taxon>Dictyocaulus</taxon>
    </lineage>
</organism>
<keyword evidence="4" id="KW-1185">Reference proteome</keyword>
<dbReference type="AlphaFoldDB" id="A0A0D8Y5U3"/>
<keyword evidence="2" id="KW-0812">Transmembrane</keyword>
<feature type="compositionally biased region" description="Basic and acidic residues" evidence="1">
    <location>
        <begin position="74"/>
        <end position="93"/>
    </location>
</feature>
<protein>
    <submittedName>
        <fullName evidence="3">Uncharacterized protein</fullName>
    </submittedName>
</protein>
<evidence type="ECO:0000313" key="3">
    <source>
        <dbReference type="EMBL" id="KJH52203.1"/>
    </source>
</evidence>
<gene>
    <name evidence="3" type="ORF">DICVIV_01668</name>
</gene>
<feature type="region of interest" description="Disordered" evidence="1">
    <location>
        <begin position="50"/>
        <end position="93"/>
    </location>
</feature>
<evidence type="ECO:0000313" key="4">
    <source>
        <dbReference type="Proteomes" id="UP000053766"/>
    </source>
</evidence>
<proteinExistence type="predicted"/>
<name>A0A0D8Y5U3_DICVI</name>
<keyword evidence="2" id="KW-1133">Transmembrane helix</keyword>
<dbReference type="Proteomes" id="UP000053766">
    <property type="component" value="Unassembled WGS sequence"/>
</dbReference>
<reference evidence="3 4" key="1">
    <citation type="submission" date="2013-11" db="EMBL/GenBank/DDBJ databases">
        <title>Draft genome of the bovine lungworm Dictyocaulus viviparus.</title>
        <authorList>
            <person name="Mitreva M."/>
        </authorList>
    </citation>
    <scope>NUCLEOTIDE SEQUENCE [LARGE SCALE GENOMIC DNA]</scope>
    <source>
        <strain evidence="3 4">HannoverDv2000</strain>
    </source>
</reference>
<feature type="transmembrane region" description="Helical" evidence="2">
    <location>
        <begin position="23"/>
        <end position="43"/>
    </location>
</feature>
<evidence type="ECO:0000256" key="1">
    <source>
        <dbReference type="SAM" id="MobiDB-lite"/>
    </source>
</evidence>
<reference evidence="4" key="2">
    <citation type="journal article" date="2016" name="Sci. Rep.">
        <title>Dictyocaulus viviparus genome, variome and transcriptome elucidate lungworm biology and support future intervention.</title>
        <authorList>
            <person name="McNulty S.N."/>
            <person name="Strube C."/>
            <person name="Rosa B.A."/>
            <person name="Martin J.C."/>
            <person name="Tyagi R."/>
            <person name="Choi Y.J."/>
            <person name="Wang Q."/>
            <person name="Hallsworth Pepin K."/>
            <person name="Zhang X."/>
            <person name="Ozersky P."/>
            <person name="Wilson R.K."/>
            <person name="Sternberg P.W."/>
            <person name="Gasser R.B."/>
            <person name="Mitreva M."/>
        </authorList>
    </citation>
    <scope>NUCLEOTIDE SEQUENCE [LARGE SCALE GENOMIC DNA]</scope>
    <source>
        <strain evidence="4">HannoverDv2000</strain>
    </source>
</reference>
<sequence length="153" mass="17370">MSDMFINILLVRSSMSFPIRNQVLWNSATLVCFVIATSLTSIVNCTKKKPRRCDNSEMPKNEYCSNSKKSTNVSKEEKSAIPSSEKKDSMERLSFRKKGSSCKNVEEIACKNIRKPPPISERPKFPGKMIEQDNLDLSLQTLNLVKNEDATFE</sequence>
<keyword evidence="2" id="KW-0472">Membrane</keyword>
<feature type="compositionally biased region" description="Polar residues" evidence="1">
    <location>
        <begin position="63"/>
        <end position="73"/>
    </location>
</feature>
<accession>A0A0D8Y5U3</accession>
<evidence type="ECO:0000256" key="2">
    <source>
        <dbReference type="SAM" id="Phobius"/>
    </source>
</evidence>